<feature type="compositionally biased region" description="Acidic residues" evidence="6">
    <location>
        <begin position="953"/>
        <end position="976"/>
    </location>
</feature>
<feature type="region of interest" description="Disordered" evidence="6">
    <location>
        <begin position="909"/>
        <end position="1010"/>
    </location>
</feature>
<dbReference type="InterPro" id="IPR044571">
    <property type="entry name" value="P4KG1-8"/>
</dbReference>
<feature type="compositionally biased region" description="Basic residues" evidence="6">
    <location>
        <begin position="1046"/>
        <end position="1055"/>
    </location>
</feature>
<protein>
    <submittedName>
        <fullName evidence="8">Phosphatidylinositol 3-and 4-kinase domain-containing protein</fullName>
    </submittedName>
</protein>
<name>A0A0F7USU0_TOXGV</name>
<evidence type="ECO:0000256" key="6">
    <source>
        <dbReference type="SAM" id="MobiDB-lite"/>
    </source>
</evidence>
<feature type="compositionally biased region" description="Basic and acidic residues" evidence="6">
    <location>
        <begin position="989"/>
        <end position="1002"/>
    </location>
</feature>
<dbReference type="PANTHER" id="PTHR45800">
    <property type="entry name" value="PHOSPHATIDYLINOSITOL 4-KINASE GAMMA"/>
    <property type="match status" value="1"/>
</dbReference>
<proteinExistence type="inferred from homology"/>
<organism evidence="8">
    <name type="scientific">Toxoplasma gondii (strain ATCC 50861 / VEG)</name>
    <dbReference type="NCBI Taxonomy" id="432359"/>
    <lineage>
        <taxon>Eukaryota</taxon>
        <taxon>Sar</taxon>
        <taxon>Alveolata</taxon>
        <taxon>Apicomplexa</taxon>
        <taxon>Conoidasida</taxon>
        <taxon>Coccidia</taxon>
        <taxon>Eucoccidiorida</taxon>
        <taxon>Eimeriorina</taxon>
        <taxon>Sarcocystidae</taxon>
        <taxon>Toxoplasma</taxon>
    </lineage>
</organism>
<dbReference type="Pfam" id="PF00454">
    <property type="entry name" value="PI3_PI4_kinase"/>
    <property type="match status" value="1"/>
</dbReference>
<feature type="region of interest" description="Disordered" evidence="6">
    <location>
        <begin position="1037"/>
        <end position="1099"/>
    </location>
</feature>
<feature type="compositionally biased region" description="Basic and acidic residues" evidence="6">
    <location>
        <begin position="1056"/>
        <end position="1097"/>
    </location>
</feature>
<gene>
    <name evidence="8" type="ORF">BN1205_055300</name>
</gene>
<evidence type="ECO:0000313" key="8">
    <source>
        <dbReference type="EMBL" id="CEL72097.1"/>
    </source>
</evidence>
<feature type="region of interest" description="Disordered" evidence="6">
    <location>
        <begin position="675"/>
        <end position="697"/>
    </location>
</feature>
<dbReference type="EMBL" id="LN714492">
    <property type="protein sequence ID" value="CEL72097.1"/>
    <property type="molecule type" value="Genomic_DNA"/>
</dbReference>
<accession>A0A0F7USU0</accession>
<keyword evidence="5" id="KW-0067">ATP-binding</keyword>
<feature type="compositionally biased region" description="Low complexity" evidence="6">
    <location>
        <begin position="598"/>
        <end position="613"/>
    </location>
</feature>
<keyword evidence="4 8" id="KW-0418">Kinase</keyword>
<dbReference type="InterPro" id="IPR000403">
    <property type="entry name" value="PI3/4_kinase_cat_dom"/>
</dbReference>
<feature type="region of interest" description="Disordered" evidence="6">
    <location>
        <begin position="590"/>
        <end position="622"/>
    </location>
</feature>
<evidence type="ECO:0000256" key="4">
    <source>
        <dbReference type="ARBA" id="ARBA00022777"/>
    </source>
</evidence>
<keyword evidence="2" id="KW-0808">Transferase</keyword>
<evidence type="ECO:0000256" key="1">
    <source>
        <dbReference type="ARBA" id="ARBA00008941"/>
    </source>
</evidence>
<keyword evidence="3" id="KW-0547">Nucleotide-binding</keyword>
<dbReference type="PANTHER" id="PTHR45800:SF11">
    <property type="entry name" value="PHOSPHATIDYLINOSITOL 3-KINASE-RELATED PROTEIN KINASE"/>
    <property type="match status" value="1"/>
</dbReference>
<evidence type="ECO:0000256" key="2">
    <source>
        <dbReference type="ARBA" id="ARBA00022679"/>
    </source>
</evidence>
<dbReference type="GO" id="GO:0005524">
    <property type="term" value="F:ATP binding"/>
    <property type="evidence" value="ECO:0007669"/>
    <property type="project" value="UniProtKB-KW"/>
</dbReference>
<feature type="compositionally biased region" description="Polar residues" evidence="6">
    <location>
        <begin position="676"/>
        <end position="697"/>
    </location>
</feature>
<evidence type="ECO:0000256" key="5">
    <source>
        <dbReference type="ARBA" id="ARBA00022840"/>
    </source>
</evidence>
<comment type="similarity">
    <text evidence="1">Belongs to the PI3/PI4-kinase family. Type II PI4K subfamily.</text>
</comment>
<reference evidence="8" key="1">
    <citation type="journal article" date="2015" name="PLoS ONE">
        <title>Comprehensive Evaluation of Toxoplasma gondii VEG and Neospora caninum LIV Genomes with Tachyzoite Stage Transcriptome and Proteome Defines Novel Transcript Features.</title>
        <authorList>
            <person name="Ramaprasad A."/>
            <person name="Mourier T."/>
            <person name="Naeem R."/>
            <person name="Malas T.B."/>
            <person name="Moussa E."/>
            <person name="Panigrahi A."/>
            <person name="Vermont S.J."/>
            <person name="Otto T.D."/>
            <person name="Wastling J."/>
            <person name="Pain A."/>
        </authorList>
    </citation>
    <scope>NUCLEOTIDE SEQUENCE</scope>
    <source>
        <strain evidence="8">VEG</strain>
    </source>
</reference>
<feature type="domain" description="PI3K/PI4K catalytic" evidence="7">
    <location>
        <begin position="166"/>
        <end position="524"/>
    </location>
</feature>
<dbReference type="AlphaFoldDB" id="A0A0F7USU0"/>
<dbReference type="GO" id="GO:0016301">
    <property type="term" value="F:kinase activity"/>
    <property type="evidence" value="ECO:0007669"/>
    <property type="project" value="UniProtKB-KW"/>
</dbReference>
<evidence type="ECO:0000256" key="3">
    <source>
        <dbReference type="ARBA" id="ARBA00022741"/>
    </source>
</evidence>
<feature type="compositionally biased region" description="Low complexity" evidence="6">
    <location>
        <begin position="929"/>
        <end position="952"/>
    </location>
</feature>
<sequence length="1240" mass="135820">MACAKMGEGGGAAPAASGGLASHPLYYYSTHNALRAAEGAENFFPVTFVELHGTRTCKINVYPFCDVQMVKRILLKKMNLSSCMKVRDIRLLYKGSELPNWRLMNIFTDAPLKKLHWSIRSDNMRASIRPLVSQQKLRGSLIQVIEEVKLGFRRNVAPKLTMDGTGGTYILFDARRRPVGIFKPEDEEAFAPCNPRGYEGRIGQAGFRGGVLSGEGAGREYAAHILDSLYNCPAGIPPTTMVEACHPAFCYKSPVQLGTTGDHLMMNSYMAAAPENDAQTPAAMQLKWKAGSLQQFAQAKADAPDDYPLPVSESCGDYNPLLFSVSDVHRIALFDIRVMNLDRNDGNILVAPLHTFQDITASLNRSESAGHEHVSGRLAQHQQKMMSRQLASKLLRSVSSVGCVGRPTGSDAAATHAATEAAHAAQSLVTPEGQQTKFRLIPIDHGLILPDVIDVATVDLVWFDWPQCKMPFSEHDLALVYSFNAERDAERLRRKLLMRDDCLRTLRLSTRFLQQCVRHHLNLHQIATIAARDDVDQPSALELLVRTSLQRAYLTMDCASLVSTNRLGFGMLDLAELKLLDESVLASLDGRPRRETSSGRSSRAASRGSAKASSGKETRRRDLSPSARRTCCACCCRHGPPSFAKRRDDEASGRRKSHRCGGCACKPKREDLATCDENSGRQANRQEGLSGMTTGASSFADRLPSAAKTVEGISKASSSECLAKFKTEKASGRSESGEALCARSFSGSSAESFELEAVGQGRLRSSCTTSFSSLGGVRRSSSTYNWYQRGASGSDETKQTLDAPELANAAIPEEAAVGESRQSRALCRDSEATPCRRAFSSGRSQCEDRGSGTDGDLFDRREAAVCTPGCAAAVERRCDGFRTRCGRCDAQQGEGSDCGTCSRVAGRLSSDFSSESEESEESTANRCASGSTSSSRSSVSTPSRGGGLSDSSGSDDNDAGDENDEDESGYDSDEEADGARGRRTSCSGSEREEPRGKSEKLNTSHSAPVLHAAVTPHLRSLPSAAFFDYPPSMMEAQGAAKGEAGRRRRRKKTRAKKPDAHDRERRSTEESDSRQQTRTKKEGKGEKETTHEKKEENVFDAVRGTQRGTVRRLNGTAAGTAYRRRKQQPHGVGSTWLLYDTDGRSIPLDWSEPRFDRLFFDCFEELLRKYIVQQHPEWASYPYKGSRLDAQLKKEKEAGERRTSEPVTKKNLKENATPAACCCDHGYHHCELLQAQRDEK</sequence>
<evidence type="ECO:0000259" key="7">
    <source>
        <dbReference type="Pfam" id="PF00454"/>
    </source>
</evidence>